<reference evidence="1" key="1">
    <citation type="submission" date="2014-09" db="EMBL/GenBank/DDBJ databases">
        <authorList>
            <person name="Magalhaes I.L.F."/>
            <person name="Oliveira U."/>
            <person name="Santos F.R."/>
            <person name="Vidigal T.H.D.A."/>
            <person name="Brescovit A.D."/>
            <person name="Santos A.J."/>
        </authorList>
    </citation>
    <scope>NUCLEOTIDE SEQUENCE</scope>
    <source>
        <tissue evidence="1">Shoot tissue taken approximately 20 cm above the soil surface</tissue>
    </source>
</reference>
<name>A0A0A9AZ38_ARUDO</name>
<evidence type="ECO:0000313" key="1">
    <source>
        <dbReference type="EMBL" id="JAD55113.1"/>
    </source>
</evidence>
<reference evidence="1" key="2">
    <citation type="journal article" date="2015" name="Data Brief">
        <title>Shoot transcriptome of the giant reed, Arundo donax.</title>
        <authorList>
            <person name="Barrero R.A."/>
            <person name="Guerrero F.D."/>
            <person name="Moolhuijzen P."/>
            <person name="Goolsby J.A."/>
            <person name="Tidwell J."/>
            <person name="Bellgard S.E."/>
            <person name="Bellgard M.I."/>
        </authorList>
    </citation>
    <scope>NUCLEOTIDE SEQUENCE</scope>
    <source>
        <tissue evidence="1">Shoot tissue taken approximately 20 cm above the soil surface</tissue>
    </source>
</reference>
<accession>A0A0A9AZ38</accession>
<dbReference type="EMBL" id="GBRH01242782">
    <property type="protein sequence ID" value="JAD55113.1"/>
    <property type="molecule type" value="Transcribed_RNA"/>
</dbReference>
<organism evidence="1">
    <name type="scientific">Arundo donax</name>
    <name type="common">Giant reed</name>
    <name type="synonym">Donax arundinaceus</name>
    <dbReference type="NCBI Taxonomy" id="35708"/>
    <lineage>
        <taxon>Eukaryota</taxon>
        <taxon>Viridiplantae</taxon>
        <taxon>Streptophyta</taxon>
        <taxon>Embryophyta</taxon>
        <taxon>Tracheophyta</taxon>
        <taxon>Spermatophyta</taxon>
        <taxon>Magnoliopsida</taxon>
        <taxon>Liliopsida</taxon>
        <taxon>Poales</taxon>
        <taxon>Poaceae</taxon>
        <taxon>PACMAD clade</taxon>
        <taxon>Arundinoideae</taxon>
        <taxon>Arundineae</taxon>
        <taxon>Arundo</taxon>
    </lineage>
</organism>
<dbReference type="AlphaFoldDB" id="A0A0A9AZ38"/>
<proteinExistence type="predicted"/>
<sequence length="31" mass="3670">MLLCDHTEKPQVIPYTTLRIIFMPHMQLNVS</sequence>
<protein>
    <submittedName>
        <fullName evidence="1">Uncharacterized protein</fullName>
    </submittedName>
</protein>